<evidence type="ECO:0000313" key="3">
    <source>
        <dbReference type="Proteomes" id="UP001478862"/>
    </source>
</evidence>
<reference evidence="2 3" key="1">
    <citation type="submission" date="2024-06" db="EMBL/GenBank/DDBJ databases">
        <title>Lysinibacillus zambalefons sp. nov., a Novel Firmicute Isolated from the Poon Bato Zambales Hyperalkaline Spring.</title>
        <authorList>
            <person name="Aja J.A."/>
            <person name="Lazaro J.E.H."/>
            <person name="Llorin L.D."/>
            <person name="Lim K.R."/>
            <person name="Teodosio J."/>
            <person name="Dalisay D.S."/>
        </authorList>
    </citation>
    <scope>NUCLEOTIDE SEQUENCE [LARGE SCALE GENOMIC DNA]</scope>
    <source>
        <strain evidence="2 3">M3</strain>
    </source>
</reference>
<protein>
    <submittedName>
        <fullName evidence="2">Uncharacterized protein</fullName>
    </submittedName>
</protein>
<keyword evidence="3" id="KW-1185">Reference proteome</keyword>
<accession>A0ABV1MTU3</accession>
<sequence>MLNSSFSEIDFEMAYQIEVERIKKEGKLDNSKGEKGSKVLITNKS</sequence>
<proteinExistence type="predicted"/>
<evidence type="ECO:0000313" key="2">
    <source>
        <dbReference type="EMBL" id="MEQ6355034.1"/>
    </source>
</evidence>
<feature type="region of interest" description="Disordered" evidence="1">
    <location>
        <begin position="26"/>
        <end position="45"/>
    </location>
</feature>
<comment type="caution">
    <text evidence="2">The sequence shown here is derived from an EMBL/GenBank/DDBJ whole genome shotgun (WGS) entry which is preliminary data.</text>
</comment>
<evidence type="ECO:0000256" key="1">
    <source>
        <dbReference type="SAM" id="MobiDB-lite"/>
    </source>
</evidence>
<dbReference type="RefSeq" id="WP_349659667.1">
    <property type="nucleotide sequence ID" value="NZ_JBEGDG010000006.1"/>
</dbReference>
<name>A0ABV1MTU3_9BACI</name>
<organism evidence="2 3">
    <name type="scientific">Lysinibacillus zambalensis</name>
    <dbReference type="NCBI Taxonomy" id="3160866"/>
    <lineage>
        <taxon>Bacteria</taxon>
        <taxon>Bacillati</taxon>
        <taxon>Bacillota</taxon>
        <taxon>Bacilli</taxon>
        <taxon>Bacillales</taxon>
        <taxon>Bacillaceae</taxon>
        <taxon>Lysinibacillus</taxon>
    </lineage>
</organism>
<feature type="compositionally biased region" description="Basic and acidic residues" evidence="1">
    <location>
        <begin position="26"/>
        <end position="37"/>
    </location>
</feature>
<gene>
    <name evidence="2" type="ORF">ABNX05_10440</name>
</gene>
<dbReference type="Proteomes" id="UP001478862">
    <property type="component" value="Unassembled WGS sequence"/>
</dbReference>
<dbReference type="EMBL" id="JBEGDG010000006">
    <property type="protein sequence ID" value="MEQ6355034.1"/>
    <property type="molecule type" value="Genomic_DNA"/>
</dbReference>